<dbReference type="Proteomes" id="UP000027855">
    <property type="component" value="Unassembled WGS sequence"/>
</dbReference>
<protein>
    <submittedName>
        <fullName evidence="1">5'-nucleotidase</fullName>
    </submittedName>
</protein>
<proteinExistence type="predicted"/>
<dbReference type="NCBIfam" id="TIGR01549">
    <property type="entry name" value="HAD-SF-IA-v1"/>
    <property type="match status" value="1"/>
</dbReference>
<dbReference type="SFLD" id="SFLDS00003">
    <property type="entry name" value="Haloacid_Dehalogenase"/>
    <property type="match status" value="1"/>
</dbReference>
<dbReference type="InterPro" id="IPR041492">
    <property type="entry name" value="HAD_2"/>
</dbReference>
<dbReference type="InterPro" id="IPR006439">
    <property type="entry name" value="HAD-SF_hydro_IA"/>
</dbReference>
<dbReference type="AlphaFoldDB" id="A0A074IQ74"/>
<dbReference type="Gene3D" id="1.10.150.240">
    <property type="entry name" value="Putative phosphatase, domain 2"/>
    <property type="match status" value="1"/>
</dbReference>
<reference evidence="1 2" key="1">
    <citation type="submission" date="2014-04" db="EMBL/GenBank/DDBJ databases">
        <title>Variable characteristics of bacteriocin-producing Streptococcus salivarius strains isolated from Malaysian subjects.</title>
        <authorList>
            <person name="Philip K."/>
            <person name="Barbour A."/>
        </authorList>
    </citation>
    <scope>NUCLEOTIDE SEQUENCE [LARGE SCALE GENOMIC DNA]</scope>
    <source>
        <strain evidence="1 2">NU10</strain>
    </source>
</reference>
<name>A0A074IQ74_STRSL</name>
<dbReference type="GO" id="GO:0004713">
    <property type="term" value="F:protein tyrosine kinase activity"/>
    <property type="evidence" value="ECO:0007669"/>
    <property type="project" value="TreeGrafter"/>
</dbReference>
<evidence type="ECO:0000313" key="1">
    <source>
        <dbReference type="EMBL" id="KEO43778.1"/>
    </source>
</evidence>
<dbReference type="Pfam" id="PF13419">
    <property type="entry name" value="HAD_2"/>
    <property type="match status" value="1"/>
</dbReference>
<dbReference type="InterPro" id="IPR023214">
    <property type="entry name" value="HAD_sf"/>
</dbReference>
<dbReference type="GO" id="GO:0005829">
    <property type="term" value="C:cytosol"/>
    <property type="evidence" value="ECO:0007669"/>
    <property type="project" value="TreeGrafter"/>
</dbReference>
<dbReference type="PANTHER" id="PTHR43434">
    <property type="entry name" value="PHOSPHOGLYCOLATE PHOSPHATASE"/>
    <property type="match status" value="1"/>
</dbReference>
<gene>
    <name evidence="1" type="ORF">DL07_06420</name>
</gene>
<organism evidence="1 2">
    <name type="scientific">Streptococcus salivarius</name>
    <dbReference type="NCBI Taxonomy" id="1304"/>
    <lineage>
        <taxon>Bacteria</taxon>
        <taxon>Bacillati</taxon>
        <taxon>Bacillota</taxon>
        <taxon>Bacilli</taxon>
        <taxon>Lactobacillales</taxon>
        <taxon>Streptococcaceae</taxon>
        <taxon>Streptococcus</taxon>
    </lineage>
</organism>
<comment type="caution">
    <text evidence="1">The sequence shown here is derived from an EMBL/GenBank/DDBJ whole genome shotgun (WGS) entry which is preliminary data.</text>
</comment>
<dbReference type="PANTHER" id="PTHR43434:SF20">
    <property type="entry name" value="5'-NUCLEOTIDASE"/>
    <property type="match status" value="1"/>
</dbReference>
<dbReference type="Gene3D" id="3.40.50.1000">
    <property type="entry name" value="HAD superfamily/HAD-like"/>
    <property type="match status" value="1"/>
</dbReference>
<dbReference type="InterPro" id="IPR050155">
    <property type="entry name" value="HAD-like_hydrolase_sf"/>
</dbReference>
<dbReference type="SFLD" id="SFLDG01135">
    <property type="entry name" value="C1.5.6:_HAD__Beta-PGM__Phospha"/>
    <property type="match status" value="1"/>
</dbReference>
<dbReference type="EMBL" id="JJMT01000026">
    <property type="protein sequence ID" value="KEO43778.1"/>
    <property type="molecule type" value="Genomic_DNA"/>
</dbReference>
<dbReference type="RefSeq" id="WP_037603230.1">
    <property type="nucleotide sequence ID" value="NZ_CP145862.1"/>
</dbReference>
<dbReference type="InterPro" id="IPR023198">
    <property type="entry name" value="PGP-like_dom2"/>
</dbReference>
<dbReference type="SUPFAM" id="SSF56784">
    <property type="entry name" value="HAD-like"/>
    <property type="match status" value="1"/>
</dbReference>
<dbReference type="SFLD" id="SFLDG01129">
    <property type="entry name" value="C1.5:_HAD__Beta-PGM__Phosphata"/>
    <property type="match status" value="1"/>
</dbReference>
<accession>A0A074IQ74</accession>
<evidence type="ECO:0000313" key="2">
    <source>
        <dbReference type="Proteomes" id="UP000027855"/>
    </source>
</evidence>
<dbReference type="InterPro" id="IPR036412">
    <property type="entry name" value="HAD-like_sf"/>
</dbReference>
<sequence length="213" mass="23944">MKFTHIFFDLDGTLVDSSEGIHNGFVQTFERLGLPVPSDKKIRTFMGPPLEVTFKEEISEEGAEQAVQLYRDYYETKGQFEAHLYDGIKDVLRELKQNPNKKIYITTSKNEPTALEMCEYLGITEFFDGIYGATPAAFHKADVLQRAIAENNANKDQSVIVGDTKYDMIGGKTVGIKTLAVTWGFGTNETLLAENPDFVADTVQELWDILNNN</sequence>